<dbReference type="PANTHER" id="PTHR46241:SF1">
    <property type="entry name" value="OUTER DYNEIN ARM-DOCKING COMPLEX SUBUNIT 2"/>
    <property type="match status" value="1"/>
</dbReference>
<dbReference type="InterPro" id="IPR011989">
    <property type="entry name" value="ARM-like"/>
</dbReference>
<dbReference type="PANTHER" id="PTHR46241">
    <property type="entry name" value="ARMADILLO REPEAT-CONTAINING PROTEIN 4 ARMC4"/>
    <property type="match status" value="1"/>
</dbReference>
<evidence type="ECO:0000313" key="1">
    <source>
        <dbReference type="Proteomes" id="UP000189703"/>
    </source>
</evidence>
<accession>A0A1U7ZI24</accession>
<gene>
    <name evidence="2" type="primary">LOC104594207</name>
</gene>
<dbReference type="Gene3D" id="1.25.10.10">
    <property type="entry name" value="Leucine-rich Repeat Variant"/>
    <property type="match status" value="2"/>
</dbReference>
<name>A0A1U7ZI24_NELNU</name>
<protein>
    <submittedName>
        <fullName evidence="2">U-box domain-containing protein 10-like</fullName>
    </submittedName>
</protein>
<dbReference type="eggNOG" id="KOG4224">
    <property type="taxonomic scope" value="Eukaryota"/>
</dbReference>
<dbReference type="STRING" id="4432.A0A1U7ZI24"/>
<dbReference type="OMA" id="NGEQMAR"/>
<dbReference type="KEGG" id="nnu:104594207"/>
<dbReference type="AlphaFoldDB" id="A0A1U7ZI24"/>
<keyword evidence="1" id="KW-1185">Reference proteome</keyword>
<dbReference type="PROSITE" id="PS50176">
    <property type="entry name" value="ARM_REPEAT"/>
    <property type="match status" value="2"/>
</dbReference>
<dbReference type="InterPro" id="IPR016024">
    <property type="entry name" value="ARM-type_fold"/>
</dbReference>
<proteinExistence type="predicted"/>
<dbReference type="FunCoup" id="A0A1U7ZI24">
    <property type="interactions" value="990"/>
</dbReference>
<reference evidence="2" key="1">
    <citation type="submission" date="2025-08" db="UniProtKB">
        <authorList>
            <consortium name="RefSeq"/>
        </authorList>
    </citation>
    <scope>IDENTIFICATION</scope>
</reference>
<dbReference type="InterPro" id="IPR000225">
    <property type="entry name" value="Armadillo"/>
</dbReference>
<dbReference type="OrthoDB" id="409644at2759"/>
<dbReference type="SUPFAM" id="SSF48371">
    <property type="entry name" value="ARM repeat"/>
    <property type="match status" value="1"/>
</dbReference>
<organism evidence="1 2">
    <name type="scientific">Nelumbo nucifera</name>
    <name type="common">Sacred lotus</name>
    <dbReference type="NCBI Taxonomy" id="4432"/>
    <lineage>
        <taxon>Eukaryota</taxon>
        <taxon>Viridiplantae</taxon>
        <taxon>Streptophyta</taxon>
        <taxon>Embryophyta</taxon>
        <taxon>Tracheophyta</taxon>
        <taxon>Spermatophyta</taxon>
        <taxon>Magnoliopsida</taxon>
        <taxon>Proteales</taxon>
        <taxon>Nelumbonaceae</taxon>
        <taxon>Nelumbo</taxon>
    </lineage>
</organism>
<dbReference type="RefSeq" id="XP_010252703.1">
    <property type="nucleotide sequence ID" value="XM_010254401.2"/>
</dbReference>
<dbReference type="Proteomes" id="UP000189703">
    <property type="component" value="Unplaced"/>
</dbReference>
<dbReference type="SMART" id="SM00185">
    <property type="entry name" value="ARM"/>
    <property type="match status" value="8"/>
</dbReference>
<dbReference type="Pfam" id="PF00514">
    <property type="entry name" value="Arm"/>
    <property type="match status" value="1"/>
</dbReference>
<dbReference type="GeneID" id="104594207"/>
<sequence length="473" mass="50907">MSVSPSMDHPHRSQATDWNEALNLYEKHIARGSETLQILATVKLGCLSKYAPENVLSRSVPILVNLLATPLNNSSLSIQEAAAFCLNRLARHGDGSMAVVIGQSGAIPCLLRLLPQAAEASSRRVLIKCLWGLVTFASVNRAIVARSDGLEVVLQLFASCTDYTRRYLLEIVSALALLREVRRVIIGFGGLPLLVESARRGRMVSRARAAQAIGLLAVTTGVRPLLVGLGAIPLLVELLRVGDASTKLVAANALGIIASHVDYIRPVAQAGAIPWYADLLRGAEPLGKEIAADAFCVLAVAEENAISIAQHLVTILRGGDDGAKATALDVLWNLSTYKYSVSIVGRSGAIPIIVELLRDGNSNIRNKASGVVAQLTYDEGDRIALVGAGVIPLLISSLPDESEELMKDNAAEALINFSEDPLQRHSVSEALNNNPSFQSIQNRIIRTRLSGEQMNRPLRRITTGQFTWDPDLF</sequence>
<evidence type="ECO:0000313" key="2">
    <source>
        <dbReference type="RefSeq" id="XP_010252703.1"/>
    </source>
</evidence>